<keyword evidence="1" id="KW-0175">Coiled coil</keyword>
<dbReference type="CDD" id="cd03801">
    <property type="entry name" value="GT4_PimA-like"/>
    <property type="match status" value="1"/>
</dbReference>
<feature type="domain" description="Glycosyl transferase family 1" evidence="2">
    <location>
        <begin position="155"/>
        <end position="311"/>
    </location>
</feature>
<dbReference type="KEGG" id="haby:HLVA_16830"/>
<evidence type="ECO:0000313" key="3">
    <source>
        <dbReference type="EMBL" id="BDU51114.1"/>
    </source>
</evidence>
<dbReference type="InterPro" id="IPR001296">
    <property type="entry name" value="Glyco_trans_1"/>
</dbReference>
<evidence type="ECO:0000256" key="1">
    <source>
        <dbReference type="SAM" id="Coils"/>
    </source>
</evidence>
<accession>A0AAU9DV00</accession>
<sequence>MDNLKIVYIEKKAHKLHKEFAKSVGVEEFSYFLLPIFDREFIRRNAILHQIFSMFSIFFIPKADIYIVDAINKSLPVIIKKIFNKNIKIVAINSNSFFRDLEFDKKIVLDYKLWLCKYIDGIISTTYEIKKIADKYINIKNEVVYPFIDTKRLENIKIDYNKKAILTIGGPSKIKGTDILIEAFIGFNKKYKDYKLYIIGEDILYNNYKKRYSEYKNIIFTGYEKDIRKYFEKSSIYIQPSRSDAAGMAVLESMYCGILPIVSKNVGLKEIVEKVEKNFVIDLSKKNIVGILESIEKKEYNIKELGEKAKEVTKKYSEDRQKEKFKKVFLSVLRNV</sequence>
<dbReference type="Pfam" id="PF00534">
    <property type="entry name" value="Glycos_transf_1"/>
    <property type="match status" value="1"/>
</dbReference>
<dbReference type="PANTHER" id="PTHR12526">
    <property type="entry name" value="GLYCOSYLTRANSFERASE"/>
    <property type="match status" value="1"/>
</dbReference>
<evidence type="ECO:0000313" key="4">
    <source>
        <dbReference type="Proteomes" id="UP001321582"/>
    </source>
</evidence>
<gene>
    <name evidence="3" type="ORF">HLVA_16830</name>
</gene>
<feature type="coiled-coil region" evidence="1">
    <location>
        <begin position="295"/>
        <end position="322"/>
    </location>
</feature>
<dbReference type="GO" id="GO:0016757">
    <property type="term" value="F:glycosyltransferase activity"/>
    <property type="evidence" value="ECO:0007669"/>
    <property type="project" value="InterPro"/>
</dbReference>
<dbReference type="EMBL" id="AP027059">
    <property type="protein sequence ID" value="BDU51114.1"/>
    <property type="molecule type" value="Genomic_DNA"/>
</dbReference>
<protein>
    <submittedName>
        <fullName evidence="3">Glycosyl transferase family 1</fullName>
    </submittedName>
</protein>
<dbReference type="Gene3D" id="3.40.50.2000">
    <property type="entry name" value="Glycogen Phosphorylase B"/>
    <property type="match status" value="2"/>
</dbReference>
<dbReference type="SUPFAM" id="SSF53756">
    <property type="entry name" value="UDP-Glycosyltransferase/glycogen phosphorylase"/>
    <property type="match status" value="1"/>
</dbReference>
<name>A0AAU9DV00_9FUSO</name>
<keyword evidence="4" id="KW-1185">Reference proteome</keyword>
<proteinExistence type="predicted"/>
<dbReference type="AlphaFoldDB" id="A0AAU9DV00"/>
<keyword evidence="3" id="KW-0808">Transferase</keyword>
<reference evidence="3 4" key="1">
    <citation type="submission" date="2022-11" db="EMBL/GenBank/DDBJ databases">
        <title>Haliovirga abyssi gen. nov., sp. nov., a mesophilic fermentative bacterium isolated from the Iheya North hydrothermal field and the proposal of Haliovirgaceae fam. nov.</title>
        <authorList>
            <person name="Miyazaki U."/>
            <person name="Tame A."/>
            <person name="Miyazaki J."/>
            <person name="Takai K."/>
            <person name="Sawayama S."/>
            <person name="Kitajima M."/>
            <person name="Okamoto A."/>
            <person name="Nakagawa S."/>
        </authorList>
    </citation>
    <scope>NUCLEOTIDE SEQUENCE [LARGE SCALE GENOMIC DNA]</scope>
    <source>
        <strain evidence="3 4">IC12</strain>
    </source>
</reference>
<evidence type="ECO:0000259" key="2">
    <source>
        <dbReference type="Pfam" id="PF00534"/>
    </source>
</evidence>
<dbReference type="PANTHER" id="PTHR12526:SF630">
    <property type="entry name" value="GLYCOSYLTRANSFERASE"/>
    <property type="match status" value="1"/>
</dbReference>
<dbReference type="Proteomes" id="UP001321582">
    <property type="component" value="Chromosome"/>
</dbReference>
<organism evidence="3 4">
    <name type="scientific">Haliovirga abyssi</name>
    <dbReference type="NCBI Taxonomy" id="2996794"/>
    <lineage>
        <taxon>Bacteria</taxon>
        <taxon>Fusobacteriati</taxon>
        <taxon>Fusobacteriota</taxon>
        <taxon>Fusobacteriia</taxon>
        <taxon>Fusobacteriales</taxon>
        <taxon>Haliovirgaceae</taxon>
        <taxon>Haliovirga</taxon>
    </lineage>
</organism>
<dbReference type="RefSeq" id="WP_307903955.1">
    <property type="nucleotide sequence ID" value="NZ_AP027059.1"/>
</dbReference>